<dbReference type="Pfam" id="PF00593">
    <property type="entry name" value="TonB_dep_Rec_b-barrel"/>
    <property type="match status" value="1"/>
</dbReference>
<keyword evidence="8" id="KW-0472">Membrane</keyword>
<feature type="domain" description="TonB-dependent receptor plug" evidence="11">
    <location>
        <begin position="53"/>
        <end position="165"/>
    </location>
</feature>
<dbReference type="PANTHER" id="PTHR32552:SF81">
    <property type="entry name" value="TONB-DEPENDENT OUTER MEMBRANE RECEPTOR"/>
    <property type="match status" value="1"/>
</dbReference>
<evidence type="ECO:0000256" key="5">
    <source>
        <dbReference type="ARBA" id="ARBA00023004"/>
    </source>
</evidence>
<evidence type="ECO:0000256" key="2">
    <source>
        <dbReference type="ARBA" id="ARBA00022448"/>
    </source>
</evidence>
<evidence type="ECO:0000256" key="1">
    <source>
        <dbReference type="ARBA" id="ARBA00004571"/>
    </source>
</evidence>
<reference evidence="12" key="1">
    <citation type="submission" date="2018-06" db="EMBL/GenBank/DDBJ databases">
        <authorList>
            <person name="Zhirakovskaya E."/>
        </authorList>
    </citation>
    <scope>NUCLEOTIDE SEQUENCE</scope>
</reference>
<keyword evidence="9" id="KW-0998">Cell outer membrane</keyword>
<comment type="subcellular location">
    <subcellularLocation>
        <location evidence="1">Cell outer membrane</location>
        <topology evidence="1">Multi-pass membrane protein</topology>
    </subcellularLocation>
</comment>
<name>A0A3B0S5A5_9ZZZZ</name>
<evidence type="ECO:0000256" key="8">
    <source>
        <dbReference type="ARBA" id="ARBA00023136"/>
    </source>
</evidence>
<feature type="domain" description="TonB-dependent receptor-like beta-barrel" evidence="10">
    <location>
        <begin position="284"/>
        <end position="747"/>
    </location>
</feature>
<keyword evidence="3" id="KW-0410">Iron transport</keyword>
<evidence type="ECO:0000256" key="7">
    <source>
        <dbReference type="ARBA" id="ARBA00023077"/>
    </source>
</evidence>
<dbReference type="InterPro" id="IPR000531">
    <property type="entry name" value="Beta-barrel_TonB"/>
</dbReference>
<sequence length="793" mass="86360">MSAIGKKTFYALLSTTALSMISPALAAEDDAAKDDAIIIDEIMVTATRRSTTIQDVPYNISAVSGLQIENSKMLDAAELLRSIPGVAITDRGPRNAGVINNIRIRGLNVDSSLNGDVAVLSAPTVATYINETPIFANVMLKDLERVEVLRGPQGTLYGSGALGGAVRYITAKPKLDEFSVWVQGSASNTDGSDGVSLLGDITVNIPISENIAFRAVGSRADYAGLTDYVSLYKLDNTGTPVAPNGILSPDATFETKKDADTYKSWFFRGTLLANLGEDADATITYTRQSDRTGGRRASAEGFQDGFGNTYGKYEAGSIQLEPSQADVEMAALEVNVDMGFATLTSSTSYYDHQGSSTSENTGFYAQVGWLSAFYYNYARPMAVANRGYQDKGFVQEVRLASDNEGPFNYVAGVYYQDQDKRSTQQSFLRGFKEYVNELFGFSSFLNPSNQDFDYNGLTNAKELAFFGEITYDLSDDVHFTGGVRQFNSDVTSDVRMELPLFIGFAAPVSSTDKQDESGTLFKGNISWDFSEDDKVYATFSQGYRRGGTNAVPLSGNFAEDPGWLTYGSDRVDSYEIGIKGSHENIRYVASFFYMDWKDAQLNTSTTNWGFFAVQNGGQARTKGFELELDGQLSESLHYNFGYAYVDAKLNEDLLAPTAAATLVAPKGSVLPGVPEHMLNLNLDYTAQLTADMDLILRVNGYYQSSTENSINASSGFFGQTIDGFSIWNTSATVMFDTVNVTFWIKNLFNSDGITGVYKESYMGTRPSANYFGSGAKNVIALPRTVGISASYSF</sequence>
<dbReference type="EMBL" id="UOED01000133">
    <property type="protein sequence ID" value="VAV99439.1"/>
    <property type="molecule type" value="Genomic_DNA"/>
</dbReference>
<keyword evidence="5" id="KW-0408">Iron</keyword>
<dbReference type="PROSITE" id="PS52016">
    <property type="entry name" value="TONB_DEPENDENT_REC_3"/>
    <property type="match status" value="1"/>
</dbReference>
<dbReference type="GO" id="GO:0006826">
    <property type="term" value="P:iron ion transport"/>
    <property type="evidence" value="ECO:0007669"/>
    <property type="project" value="UniProtKB-KW"/>
</dbReference>
<dbReference type="InterPro" id="IPR036942">
    <property type="entry name" value="Beta-barrel_TonB_sf"/>
</dbReference>
<keyword evidence="2" id="KW-0813">Transport</keyword>
<keyword evidence="6" id="KW-0406">Ion transport</keyword>
<gene>
    <name evidence="12" type="ORF">MNBD_ALPHA02-1993</name>
</gene>
<evidence type="ECO:0000259" key="10">
    <source>
        <dbReference type="Pfam" id="PF00593"/>
    </source>
</evidence>
<keyword evidence="4" id="KW-0812">Transmembrane</keyword>
<proteinExistence type="predicted"/>
<dbReference type="CDD" id="cd01347">
    <property type="entry name" value="ligand_gated_channel"/>
    <property type="match status" value="1"/>
</dbReference>
<dbReference type="PANTHER" id="PTHR32552">
    <property type="entry name" value="FERRICHROME IRON RECEPTOR-RELATED"/>
    <property type="match status" value="1"/>
</dbReference>
<dbReference type="AlphaFoldDB" id="A0A3B0S5A5"/>
<evidence type="ECO:0000256" key="3">
    <source>
        <dbReference type="ARBA" id="ARBA00022496"/>
    </source>
</evidence>
<keyword evidence="7" id="KW-0798">TonB box</keyword>
<evidence type="ECO:0000313" key="12">
    <source>
        <dbReference type="EMBL" id="VAV99439.1"/>
    </source>
</evidence>
<evidence type="ECO:0000259" key="11">
    <source>
        <dbReference type="Pfam" id="PF07715"/>
    </source>
</evidence>
<evidence type="ECO:0000256" key="6">
    <source>
        <dbReference type="ARBA" id="ARBA00023065"/>
    </source>
</evidence>
<evidence type="ECO:0000256" key="9">
    <source>
        <dbReference type="ARBA" id="ARBA00023237"/>
    </source>
</evidence>
<evidence type="ECO:0000256" key="4">
    <source>
        <dbReference type="ARBA" id="ARBA00022692"/>
    </source>
</evidence>
<dbReference type="InterPro" id="IPR012910">
    <property type="entry name" value="Plug_dom"/>
</dbReference>
<dbReference type="GO" id="GO:0009279">
    <property type="term" value="C:cell outer membrane"/>
    <property type="evidence" value="ECO:0007669"/>
    <property type="project" value="UniProtKB-SubCell"/>
</dbReference>
<protein>
    <submittedName>
        <fullName evidence="12">TonB-dependent receptor</fullName>
    </submittedName>
</protein>
<keyword evidence="12" id="KW-0675">Receptor</keyword>
<dbReference type="InterPro" id="IPR039426">
    <property type="entry name" value="TonB-dep_rcpt-like"/>
</dbReference>
<organism evidence="12">
    <name type="scientific">hydrothermal vent metagenome</name>
    <dbReference type="NCBI Taxonomy" id="652676"/>
    <lineage>
        <taxon>unclassified sequences</taxon>
        <taxon>metagenomes</taxon>
        <taxon>ecological metagenomes</taxon>
    </lineage>
</organism>
<dbReference type="SUPFAM" id="SSF56935">
    <property type="entry name" value="Porins"/>
    <property type="match status" value="1"/>
</dbReference>
<dbReference type="Gene3D" id="2.40.170.20">
    <property type="entry name" value="TonB-dependent receptor, beta-barrel domain"/>
    <property type="match status" value="1"/>
</dbReference>
<dbReference type="Pfam" id="PF07715">
    <property type="entry name" value="Plug"/>
    <property type="match status" value="1"/>
</dbReference>
<accession>A0A3B0S5A5</accession>